<evidence type="ECO:0000313" key="2">
    <source>
        <dbReference type="EMBL" id="GAK58664.1"/>
    </source>
</evidence>
<evidence type="ECO:0000313" key="3">
    <source>
        <dbReference type="Proteomes" id="UP000030661"/>
    </source>
</evidence>
<dbReference type="InterPro" id="IPR050490">
    <property type="entry name" value="Bact_solute-bd_prot1"/>
</dbReference>
<dbReference type="Gene3D" id="3.40.190.10">
    <property type="entry name" value="Periplasmic binding protein-like II"/>
    <property type="match status" value="2"/>
</dbReference>
<dbReference type="STRING" id="1499967.U27_05638"/>
<reference evidence="2" key="1">
    <citation type="journal article" date="2015" name="PeerJ">
        <title>First genomic representation of candidate bacterial phylum KSB3 points to enhanced environmental sensing as a trigger of wastewater bulking.</title>
        <authorList>
            <person name="Sekiguchi Y."/>
            <person name="Ohashi A."/>
            <person name="Parks D.H."/>
            <person name="Yamauchi T."/>
            <person name="Tyson G.W."/>
            <person name="Hugenholtz P."/>
        </authorList>
    </citation>
    <scope>NUCLEOTIDE SEQUENCE [LARGE SCALE GENOMIC DNA]</scope>
</reference>
<feature type="signal peptide" evidence="1">
    <location>
        <begin position="1"/>
        <end position="24"/>
    </location>
</feature>
<dbReference type="AlphaFoldDB" id="A0A081C259"/>
<dbReference type="Proteomes" id="UP000030661">
    <property type="component" value="Unassembled WGS sequence"/>
</dbReference>
<name>A0A081C259_VECG1</name>
<organism evidence="2">
    <name type="scientific">Vecturithrix granuli</name>
    <dbReference type="NCBI Taxonomy" id="1499967"/>
    <lineage>
        <taxon>Bacteria</taxon>
        <taxon>Candidatus Moduliflexota</taxon>
        <taxon>Candidatus Vecturitrichia</taxon>
        <taxon>Candidatus Vecturitrichales</taxon>
        <taxon>Candidatus Vecturitrichaceae</taxon>
        <taxon>Candidatus Vecturithrix</taxon>
    </lineage>
</organism>
<keyword evidence="1" id="KW-0732">Signal</keyword>
<keyword evidence="3" id="KW-1185">Reference proteome</keyword>
<dbReference type="PANTHER" id="PTHR43649">
    <property type="entry name" value="ARABINOSE-BINDING PROTEIN-RELATED"/>
    <property type="match status" value="1"/>
</dbReference>
<dbReference type="HOGENOM" id="CLU_031285_12_4_0"/>
<dbReference type="InterPro" id="IPR006059">
    <property type="entry name" value="SBP"/>
</dbReference>
<gene>
    <name evidence="2" type="ORF">U27_05638</name>
</gene>
<dbReference type="PANTHER" id="PTHR43649:SF14">
    <property type="entry name" value="BLR3389 PROTEIN"/>
    <property type="match status" value="1"/>
</dbReference>
<dbReference type="Pfam" id="PF01547">
    <property type="entry name" value="SBP_bac_1"/>
    <property type="match status" value="1"/>
</dbReference>
<dbReference type="SUPFAM" id="SSF53850">
    <property type="entry name" value="Periplasmic binding protein-like II"/>
    <property type="match status" value="1"/>
</dbReference>
<feature type="chain" id="PRO_5001755487" evidence="1">
    <location>
        <begin position="25"/>
        <end position="419"/>
    </location>
</feature>
<dbReference type="eggNOG" id="COG1653">
    <property type="taxonomic scope" value="Bacteria"/>
</dbReference>
<proteinExistence type="predicted"/>
<protein>
    <submittedName>
        <fullName evidence="2">Extracellular solute-binding protein family 1</fullName>
    </submittedName>
</protein>
<sequence>MKKLAIGVLIVAASLLLIANPGVAKEVKLFHDNPEWQTLWQEFGDLSGQEIGVQLVPTDLETEVYKSRIKVDLTTSRAPAIFKWWFGYRAQELIKAGLLEDLNDVWDKVGSNFAPGVREGLSQDQMSYAFPLLISYWVWYYNKPLFEKEGLTLPTTWDEFMKLLADLKAKGIYGIGNSIGTSRWTSFIVFEEILYRIDVNAYNDLVNGKIHWTDPKVAQAMDIWKDMLEKGYFAPMDLEYTSDFPRLFKEGKLAFAPFGDWYGGILQQQGLVSDKDYGVFIPPAITPAGEGAIVFEMSPLVVGKNSPDVADAKKWFEWFATSPKAAQFLWEKFHFVVTTTHISAEEIAKQDPTLAQELELIKNYPKALIRFWEATPVEIVEHAVDEFNNMRTDPSKAQDVINSIEAKAKEIWPKYGVQY</sequence>
<dbReference type="EMBL" id="DF820468">
    <property type="protein sequence ID" value="GAK58664.1"/>
    <property type="molecule type" value="Genomic_DNA"/>
</dbReference>
<evidence type="ECO:0000256" key="1">
    <source>
        <dbReference type="SAM" id="SignalP"/>
    </source>
</evidence>
<accession>A0A081C259</accession>